<proteinExistence type="predicted"/>
<gene>
    <name evidence="1" type="ORF">K469DRAFT_560097</name>
</gene>
<keyword evidence="2" id="KW-1185">Reference proteome</keyword>
<evidence type="ECO:0000313" key="2">
    <source>
        <dbReference type="Proteomes" id="UP000800200"/>
    </source>
</evidence>
<feature type="non-terminal residue" evidence="1">
    <location>
        <position position="1"/>
    </location>
</feature>
<protein>
    <submittedName>
        <fullName evidence="1">Uncharacterized protein</fullName>
    </submittedName>
</protein>
<sequence>KVSVFDQHRVNSAIRSRSYYKSLLVKLKEETYDRYRSTWKRLLCYVYRLVHLRQEPRLHHVVTDQQSLMRNRLTEAMATLLEAEKGNSIGRVAELRTGIGRRSLDFCISMLDHRLRGNLYDSIVVGFFAVLGIDDESKGFREPVHYASHLSAFVKIAQLLVIQRAVVGVESGGRVSRRSSRRDATLLHDLLERFFHAVGIKASHV</sequence>
<dbReference type="Proteomes" id="UP000800200">
    <property type="component" value="Unassembled WGS sequence"/>
</dbReference>
<name>A0A6A6EKG3_9PEZI</name>
<reference evidence="1" key="1">
    <citation type="journal article" date="2020" name="Stud. Mycol.">
        <title>101 Dothideomycetes genomes: a test case for predicting lifestyles and emergence of pathogens.</title>
        <authorList>
            <person name="Haridas S."/>
            <person name="Albert R."/>
            <person name="Binder M."/>
            <person name="Bloem J."/>
            <person name="Labutti K."/>
            <person name="Salamov A."/>
            <person name="Andreopoulos B."/>
            <person name="Baker S."/>
            <person name="Barry K."/>
            <person name="Bills G."/>
            <person name="Bluhm B."/>
            <person name="Cannon C."/>
            <person name="Castanera R."/>
            <person name="Culley D."/>
            <person name="Daum C."/>
            <person name="Ezra D."/>
            <person name="Gonzalez J."/>
            <person name="Henrissat B."/>
            <person name="Kuo A."/>
            <person name="Liang C."/>
            <person name="Lipzen A."/>
            <person name="Lutzoni F."/>
            <person name="Magnuson J."/>
            <person name="Mondo S."/>
            <person name="Nolan M."/>
            <person name="Ohm R."/>
            <person name="Pangilinan J."/>
            <person name="Park H.-J."/>
            <person name="Ramirez L."/>
            <person name="Alfaro M."/>
            <person name="Sun H."/>
            <person name="Tritt A."/>
            <person name="Yoshinaga Y."/>
            <person name="Zwiers L.-H."/>
            <person name="Turgeon B."/>
            <person name="Goodwin S."/>
            <person name="Spatafora J."/>
            <person name="Crous P."/>
            <person name="Grigoriev I."/>
        </authorList>
    </citation>
    <scope>NUCLEOTIDE SEQUENCE</scope>
    <source>
        <strain evidence="1">CBS 207.26</strain>
    </source>
</reference>
<dbReference type="OrthoDB" id="3944494at2759"/>
<dbReference type="AlphaFoldDB" id="A0A6A6EKG3"/>
<evidence type="ECO:0000313" key="1">
    <source>
        <dbReference type="EMBL" id="KAF2190376.1"/>
    </source>
</evidence>
<accession>A0A6A6EKG3</accession>
<dbReference type="EMBL" id="ML994618">
    <property type="protein sequence ID" value="KAF2190376.1"/>
    <property type="molecule type" value="Genomic_DNA"/>
</dbReference>
<organism evidence="1 2">
    <name type="scientific">Zopfia rhizophila CBS 207.26</name>
    <dbReference type="NCBI Taxonomy" id="1314779"/>
    <lineage>
        <taxon>Eukaryota</taxon>
        <taxon>Fungi</taxon>
        <taxon>Dikarya</taxon>
        <taxon>Ascomycota</taxon>
        <taxon>Pezizomycotina</taxon>
        <taxon>Dothideomycetes</taxon>
        <taxon>Dothideomycetes incertae sedis</taxon>
        <taxon>Zopfiaceae</taxon>
        <taxon>Zopfia</taxon>
    </lineage>
</organism>